<dbReference type="PANTHER" id="PTHR43386:SF1">
    <property type="entry name" value="D,D-DIPEPTIDE TRANSPORT SYSTEM PERMEASE PROTEIN DDPC-RELATED"/>
    <property type="match status" value="1"/>
</dbReference>
<feature type="transmembrane region" description="Helical" evidence="7">
    <location>
        <begin position="155"/>
        <end position="172"/>
    </location>
</feature>
<feature type="transmembrane region" description="Helical" evidence="7">
    <location>
        <begin position="184"/>
        <end position="202"/>
    </location>
</feature>
<dbReference type="CDD" id="cd06261">
    <property type="entry name" value="TM_PBP2"/>
    <property type="match status" value="1"/>
</dbReference>
<reference evidence="10" key="1">
    <citation type="submission" date="2023-07" db="EMBL/GenBank/DDBJ databases">
        <title>30 novel species of actinomycetes from the DSMZ collection.</title>
        <authorList>
            <person name="Nouioui I."/>
        </authorList>
    </citation>
    <scope>NUCLEOTIDE SEQUENCE [LARGE SCALE GENOMIC DNA]</scope>
    <source>
        <strain evidence="10">DSM 44399</strain>
    </source>
</reference>
<keyword evidence="5 7" id="KW-1133">Transmembrane helix</keyword>
<evidence type="ECO:0000256" key="1">
    <source>
        <dbReference type="ARBA" id="ARBA00004651"/>
    </source>
</evidence>
<dbReference type="EMBL" id="JAVREH010000040">
    <property type="protein sequence ID" value="MDT0263469.1"/>
    <property type="molecule type" value="Genomic_DNA"/>
</dbReference>
<organism evidence="9 10">
    <name type="scientific">Jatrophihabitans lederbergiae</name>
    <dbReference type="NCBI Taxonomy" id="3075547"/>
    <lineage>
        <taxon>Bacteria</taxon>
        <taxon>Bacillati</taxon>
        <taxon>Actinomycetota</taxon>
        <taxon>Actinomycetes</taxon>
        <taxon>Jatrophihabitantales</taxon>
        <taxon>Jatrophihabitantaceae</taxon>
        <taxon>Jatrophihabitans</taxon>
    </lineage>
</organism>
<dbReference type="RefSeq" id="WP_311424615.1">
    <property type="nucleotide sequence ID" value="NZ_JAVREH010000040.1"/>
</dbReference>
<evidence type="ECO:0000259" key="8">
    <source>
        <dbReference type="PROSITE" id="PS50928"/>
    </source>
</evidence>
<sequence length="292" mass="31026">MFVLERPATRIAASSRRRIPLPRRLRGKFSLLFGGAMLLVLVVACVGAPLFSSYSPTTIDALNPLAPLFAKGHLLGTDEYGRDVLARILYGGRYDLAIAFGATLVTLVVGTLIGLVAAHIGGRTDTVIMRIVDLFFAFPFIVLVIAIIASLGASLLNLFIALWVVSWVSYARIAHGQTLSAKRYGYVIAAKALGFSHPRIIFRHLLPSVLPGVVIFAMVDAVGNVLLGASLGFLGVGIAQPTPEWGSMISAGQNFILSNWYLSIMPGAALVLLGVSLSLIGDGLSELLGANR</sequence>
<evidence type="ECO:0000256" key="3">
    <source>
        <dbReference type="ARBA" id="ARBA00022475"/>
    </source>
</evidence>
<comment type="caution">
    <text evidence="9">The sequence shown here is derived from an EMBL/GenBank/DDBJ whole genome shotgun (WGS) entry which is preliminary data.</text>
</comment>
<evidence type="ECO:0000256" key="2">
    <source>
        <dbReference type="ARBA" id="ARBA00022448"/>
    </source>
</evidence>
<feature type="transmembrane region" description="Helical" evidence="7">
    <location>
        <begin position="96"/>
        <end position="120"/>
    </location>
</feature>
<keyword evidence="3" id="KW-1003">Cell membrane</keyword>
<evidence type="ECO:0000256" key="6">
    <source>
        <dbReference type="ARBA" id="ARBA00023136"/>
    </source>
</evidence>
<dbReference type="Gene3D" id="1.10.3720.10">
    <property type="entry name" value="MetI-like"/>
    <property type="match status" value="1"/>
</dbReference>
<feature type="transmembrane region" description="Helical" evidence="7">
    <location>
        <begin position="214"/>
        <end position="239"/>
    </location>
</feature>
<dbReference type="PANTHER" id="PTHR43386">
    <property type="entry name" value="OLIGOPEPTIDE TRANSPORT SYSTEM PERMEASE PROTEIN APPC"/>
    <property type="match status" value="1"/>
</dbReference>
<dbReference type="InterPro" id="IPR000515">
    <property type="entry name" value="MetI-like"/>
</dbReference>
<gene>
    <name evidence="9" type="ORF">RM423_18970</name>
</gene>
<dbReference type="InterPro" id="IPR035906">
    <property type="entry name" value="MetI-like_sf"/>
</dbReference>
<feature type="domain" description="ABC transmembrane type-1" evidence="8">
    <location>
        <begin position="92"/>
        <end position="281"/>
    </location>
</feature>
<feature type="transmembrane region" description="Helical" evidence="7">
    <location>
        <begin position="127"/>
        <end position="149"/>
    </location>
</feature>
<accession>A0ABU2JFK3</accession>
<comment type="similarity">
    <text evidence="7">Belongs to the binding-protein-dependent transport system permease family.</text>
</comment>
<keyword evidence="10" id="KW-1185">Reference proteome</keyword>
<feature type="transmembrane region" description="Helical" evidence="7">
    <location>
        <begin position="260"/>
        <end position="280"/>
    </location>
</feature>
<keyword evidence="2 7" id="KW-0813">Transport</keyword>
<comment type="subcellular location">
    <subcellularLocation>
        <location evidence="1 7">Cell membrane</location>
        <topology evidence="1 7">Multi-pass membrane protein</topology>
    </subcellularLocation>
</comment>
<dbReference type="PROSITE" id="PS50928">
    <property type="entry name" value="ABC_TM1"/>
    <property type="match status" value="1"/>
</dbReference>
<evidence type="ECO:0000313" key="10">
    <source>
        <dbReference type="Proteomes" id="UP001183176"/>
    </source>
</evidence>
<evidence type="ECO:0000256" key="4">
    <source>
        <dbReference type="ARBA" id="ARBA00022692"/>
    </source>
</evidence>
<protein>
    <submittedName>
        <fullName evidence="9">ABC transporter permease</fullName>
    </submittedName>
</protein>
<proteinExistence type="inferred from homology"/>
<evidence type="ECO:0000256" key="7">
    <source>
        <dbReference type="RuleBase" id="RU363032"/>
    </source>
</evidence>
<keyword evidence="6 7" id="KW-0472">Membrane</keyword>
<feature type="transmembrane region" description="Helical" evidence="7">
    <location>
        <begin position="29"/>
        <end position="51"/>
    </location>
</feature>
<dbReference type="Pfam" id="PF00528">
    <property type="entry name" value="BPD_transp_1"/>
    <property type="match status" value="1"/>
</dbReference>
<evidence type="ECO:0000313" key="9">
    <source>
        <dbReference type="EMBL" id="MDT0263469.1"/>
    </source>
</evidence>
<keyword evidence="4 7" id="KW-0812">Transmembrane</keyword>
<dbReference type="SUPFAM" id="SSF161098">
    <property type="entry name" value="MetI-like"/>
    <property type="match status" value="1"/>
</dbReference>
<dbReference type="Proteomes" id="UP001183176">
    <property type="component" value="Unassembled WGS sequence"/>
</dbReference>
<name>A0ABU2JFK3_9ACTN</name>
<evidence type="ECO:0000256" key="5">
    <source>
        <dbReference type="ARBA" id="ARBA00022989"/>
    </source>
</evidence>
<dbReference type="InterPro" id="IPR050366">
    <property type="entry name" value="BP-dependent_transpt_permease"/>
</dbReference>